<accession>A0A0C3C906</accession>
<feature type="binding site" evidence="13">
    <location>
        <position position="328"/>
    </location>
    <ligand>
        <name>Fe cation</name>
        <dbReference type="ChEBI" id="CHEBI:24875"/>
        <label>1</label>
    </ligand>
</feature>
<evidence type="ECO:0000256" key="2">
    <source>
        <dbReference type="ARBA" id="ARBA00005167"/>
    </source>
</evidence>
<reference evidence="16" key="2">
    <citation type="submission" date="2015-01" db="EMBL/GenBank/DDBJ databases">
        <title>Evolutionary Origins and Diversification of the Mycorrhizal Mutualists.</title>
        <authorList>
            <consortium name="DOE Joint Genome Institute"/>
            <consortium name="Mycorrhizal Genomics Consortium"/>
            <person name="Kohler A."/>
            <person name="Kuo A."/>
            <person name="Nagy L.G."/>
            <person name="Floudas D."/>
            <person name="Copeland A."/>
            <person name="Barry K.W."/>
            <person name="Cichocki N."/>
            <person name="Veneault-Fourrey C."/>
            <person name="LaButti K."/>
            <person name="Lindquist E.A."/>
            <person name="Lipzen A."/>
            <person name="Lundell T."/>
            <person name="Morin E."/>
            <person name="Murat C."/>
            <person name="Riley R."/>
            <person name="Ohm R."/>
            <person name="Sun H."/>
            <person name="Tunlid A."/>
            <person name="Henrissat B."/>
            <person name="Grigoriev I.V."/>
            <person name="Hibbett D.S."/>
            <person name="Martin F."/>
        </authorList>
    </citation>
    <scope>NUCLEOTIDE SEQUENCE [LARGE SCALE GENOMIC DNA]</scope>
    <source>
        <strain evidence="16">F 1598</strain>
    </source>
</reference>
<dbReference type="GO" id="GO:0050113">
    <property type="term" value="F:inositol oxygenase activity"/>
    <property type="evidence" value="ECO:0007669"/>
    <property type="project" value="UniProtKB-UniRule"/>
</dbReference>
<dbReference type="InterPro" id="IPR007828">
    <property type="entry name" value="Inositol_oxygenase"/>
</dbReference>
<dbReference type="SUPFAM" id="SSF109604">
    <property type="entry name" value="HD-domain/PDEase-like"/>
    <property type="match status" value="1"/>
</dbReference>
<dbReference type="HOGENOM" id="CLU_050259_0_1_1"/>
<feature type="binding site" evidence="13">
    <location>
        <position position="175"/>
    </location>
    <ligand>
        <name>Fe cation</name>
        <dbReference type="ChEBI" id="CHEBI:24875"/>
        <label>1</label>
    </ligand>
</feature>
<dbReference type="PANTHER" id="PTHR12588">
    <property type="entry name" value="MYOINOSITOL OXYGENASE"/>
    <property type="match status" value="1"/>
</dbReference>
<feature type="binding site" evidence="12">
    <location>
        <position position="203"/>
    </location>
    <ligand>
        <name>substrate</name>
    </ligand>
</feature>
<reference evidence="15 16" key="1">
    <citation type="submission" date="2014-04" db="EMBL/GenBank/DDBJ databases">
        <authorList>
            <consortium name="DOE Joint Genome Institute"/>
            <person name="Kuo A."/>
            <person name="Tarkka M."/>
            <person name="Buscot F."/>
            <person name="Kohler A."/>
            <person name="Nagy L.G."/>
            <person name="Floudas D."/>
            <person name="Copeland A."/>
            <person name="Barry K.W."/>
            <person name="Cichocki N."/>
            <person name="Veneault-Fourrey C."/>
            <person name="LaButti K."/>
            <person name="Lindquist E.A."/>
            <person name="Lipzen A."/>
            <person name="Lundell T."/>
            <person name="Morin E."/>
            <person name="Murat C."/>
            <person name="Sun H."/>
            <person name="Tunlid A."/>
            <person name="Henrissat B."/>
            <person name="Grigoriev I.V."/>
            <person name="Hibbett D.S."/>
            <person name="Martin F."/>
            <person name="Nordberg H.P."/>
            <person name="Cantor M.N."/>
            <person name="Hua S.X."/>
        </authorList>
    </citation>
    <scope>NUCLEOTIDE SEQUENCE [LARGE SCALE GENOMIC DNA]</scope>
    <source>
        <strain evidence="15 16">F 1598</strain>
    </source>
</reference>
<dbReference type="UniPathway" id="UPA00111">
    <property type="reaction ID" value="UER00527"/>
</dbReference>
<comment type="catalytic activity">
    <reaction evidence="11 14">
        <text>myo-inositol + O2 = D-glucuronate + H2O + H(+)</text>
        <dbReference type="Rhea" id="RHEA:23696"/>
        <dbReference type="ChEBI" id="CHEBI:15377"/>
        <dbReference type="ChEBI" id="CHEBI:15378"/>
        <dbReference type="ChEBI" id="CHEBI:15379"/>
        <dbReference type="ChEBI" id="CHEBI:17268"/>
        <dbReference type="ChEBI" id="CHEBI:58720"/>
        <dbReference type="EC" id="1.13.99.1"/>
    </reaction>
</comment>
<keyword evidence="8 14" id="KW-0560">Oxidoreductase</keyword>
<dbReference type="EC" id="1.13.99.1" evidence="4 14"/>
<evidence type="ECO:0000256" key="6">
    <source>
        <dbReference type="ARBA" id="ARBA00022490"/>
    </source>
</evidence>
<dbReference type="EMBL" id="KN832983">
    <property type="protein sequence ID" value="KIM86157.1"/>
    <property type="molecule type" value="Genomic_DNA"/>
</dbReference>
<evidence type="ECO:0000256" key="9">
    <source>
        <dbReference type="ARBA" id="ARBA00023004"/>
    </source>
</evidence>
<evidence type="ECO:0000256" key="8">
    <source>
        <dbReference type="ARBA" id="ARBA00023002"/>
    </source>
</evidence>
<sequence>MIQAHGNFLAFGSTVLEYKLHAGTGQRVARIPKVSPKSKPIATDRGQRNFSRHQFTSHSNLTMPALVSYEGRELDLTSDAIDEVNVLKTKTWNDRSEFDAAKDKAQFRQYKDACDRVKGFYKEQHEKQTMDFNIKVRVKFNAQKRARMGIWEAMEMLNKLVDESDPDTSVSQIEHLLQTAEAIRRDGKPDWMQVTGLVHDLGKLWCMFGSEGQWDVVGDTFVVGCKFSDKNIYPETFNTNPDSKDPLYSSEYGVYQPHCGLDNVMLSWGHDEYLYSVLKDQSSLPEEGLAMIRYHSFYPWHREGAYAHLTNHKDIKALEAVRAFNPYDLYSKSDEPCDPVKLKPYYEELIAKFFPPELDW</sequence>
<dbReference type="PANTHER" id="PTHR12588:SF0">
    <property type="entry name" value="INOSITOL OXYGENASE"/>
    <property type="match status" value="1"/>
</dbReference>
<name>A0A0C3C906_PILCF</name>
<feature type="binding site" evidence="12">
    <location>
        <begin position="218"/>
        <end position="219"/>
    </location>
    <ligand>
        <name>substrate</name>
    </ligand>
</feature>
<dbReference type="Pfam" id="PF05153">
    <property type="entry name" value="MIOX"/>
    <property type="match status" value="1"/>
</dbReference>
<feature type="binding site" evidence="12">
    <location>
        <begin position="162"/>
        <end position="164"/>
    </location>
    <ligand>
        <name>substrate</name>
    </ligand>
</feature>
<proteinExistence type="inferred from homology"/>
<evidence type="ECO:0000256" key="14">
    <source>
        <dbReference type="RuleBase" id="RU367039"/>
    </source>
</evidence>
<protein>
    <recommendedName>
        <fullName evidence="5 14">Inositol oxygenase</fullName>
        <ecNumber evidence="4 14">1.13.99.1</ecNumber>
    </recommendedName>
    <alternativeName>
        <fullName evidence="10 14">Myo-inositol oxygenase</fullName>
    </alternativeName>
</protein>
<dbReference type="GO" id="GO:0019310">
    <property type="term" value="P:inositol catabolic process"/>
    <property type="evidence" value="ECO:0007669"/>
    <property type="project" value="UniProtKB-UniRule"/>
</dbReference>
<comment type="pathway">
    <text evidence="2 14">Polyol metabolism; myo-inositol degradation into D-glucuronate; D-glucuronate from myo-inositol: step 1/1.</text>
</comment>
<dbReference type="InParanoid" id="A0A0C3C906"/>
<comment type="subcellular location">
    <subcellularLocation>
        <location evidence="1 14">Cytoplasm</location>
    </subcellularLocation>
</comment>
<feature type="binding site" evidence="12">
    <location>
        <begin position="295"/>
        <end position="296"/>
    </location>
    <ligand>
        <name>substrate</name>
    </ligand>
</feature>
<dbReference type="STRING" id="765440.A0A0C3C906"/>
<evidence type="ECO:0000256" key="3">
    <source>
        <dbReference type="ARBA" id="ARBA00005286"/>
    </source>
</evidence>
<feature type="binding site" evidence="13">
    <location>
        <position position="200"/>
    </location>
    <ligand>
        <name>Fe cation</name>
        <dbReference type="ChEBI" id="CHEBI:24875"/>
        <label>1</label>
    </ligand>
</feature>
<evidence type="ECO:0000256" key="10">
    <source>
        <dbReference type="ARBA" id="ARBA00029668"/>
    </source>
</evidence>
<evidence type="ECO:0000313" key="15">
    <source>
        <dbReference type="EMBL" id="KIM86157.1"/>
    </source>
</evidence>
<evidence type="ECO:0000256" key="11">
    <source>
        <dbReference type="ARBA" id="ARBA00048271"/>
    </source>
</evidence>
<evidence type="ECO:0000313" key="16">
    <source>
        <dbReference type="Proteomes" id="UP000054166"/>
    </source>
</evidence>
<dbReference type="OrthoDB" id="5151075at2759"/>
<dbReference type="GO" id="GO:0005506">
    <property type="term" value="F:iron ion binding"/>
    <property type="evidence" value="ECO:0007669"/>
    <property type="project" value="InterPro"/>
</dbReference>
<keyword evidence="6 14" id="KW-0963">Cytoplasm</keyword>
<dbReference type="Gene3D" id="1.10.3210.10">
    <property type="entry name" value="Hypothetical protein af1432"/>
    <property type="match status" value="1"/>
</dbReference>
<gene>
    <name evidence="15" type="ORF">PILCRDRAFT_816709</name>
</gene>
<feature type="binding site" evidence="12">
    <location>
        <position position="108"/>
    </location>
    <ligand>
        <name>substrate</name>
    </ligand>
</feature>
<evidence type="ECO:0000256" key="5">
    <source>
        <dbReference type="ARBA" id="ARBA00019269"/>
    </source>
</evidence>
<evidence type="ECO:0000256" key="7">
    <source>
        <dbReference type="ARBA" id="ARBA00022723"/>
    </source>
</evidence>
<keyword evidence="9 13" id="KW-0408">Iron</keyword>
<feature type="binding site" evidence="13">
    <location>
        <position position="270"/>
    </location>
    <ligand>
        <name>Fe cation</name>
        <dbReference type="ChEBI" id="CHEBI:24875"/>
        <label>1</label>
    </ligand>
</feature>
<comment type="cofactor">
    <cofactor evidence="13 14">
        <name>Fe cation</name>
        <dbReference type="ChEBI" id="CHEBI:24875"/>
    </cofactor>
    <text evidence="13 14">Binds 2 iron ions per subunit.</text>
</comment>
<evidence type="ECO:0000256" key="12">
    <source>
        <dbReference type="PIRSR" id="PIRSR607828-1"/>
    </source>
</evidence>
<comment type="similarity">
    <text evidence="3 14">Belongs to the myo-inositol oxygenase family.</text>
</comment>
<evidence type="ECO:0000256" key="1">
    <source>
        <dbReference type="ARBA" id="ARBA00004496"/>
    </source>
</evidence>
<evidence type="ECO:0000256" key="13">
    <source>
        <dbReference type="PIRSR" id="PIRSR607828-2"/>
    </source>
</evidence>
<keyword evidence="16" id="KW-1185">Reference proteome</keyword>
<dbReference type="AlphaFoldDB" id="A0A0C3C906"/>
<dbReference type="GO" id="GO:0005737">
    <property type="term" value="C:cytoplasm"/>
    <property type="evidence" value="ECO:0007669"/>
    <property type="project" value="UniProtKB-SubCell"/>
</dbReference>
<keyword evidence="7 13" id="KW-0479">Metal-binding</keyword>
<evidence type="ECO:0000256" key="4">
    <source>
        <dbReference type="ARBA" id="ARBA00011919"/>
    </source>
</evidence>
<organism evidence="15 16">
    <name type="scientific">Piloderma croceum (strain F 1598)</name>
    <dbReference type="NCBI Taxonomy" id="765440"/>
    <lineage>
        <taxon>Eukaryota</taxon>
        <taxon>Fungi</taxon>
        <taxon>Dikarya</taxon>
        <taxon>Basidiomycota</taxon>
        <taxon>Agaricomycotina</taxon>
        <taxon>Agaricomycetes</taxon>
        <taxon>Agaricomycetidae</taxon>
        <taxon>Atheliales</taxon>
        <taxon>Atheliaceae</taxon>
        <taxon>Piloderma</taxon>
    </lineage>
</organism>
<feature type="binding site" evidence="13">
    <location>
        <position position="295"/>
    </location>
    <ligand>
        <name>Fe cation</name>
        <dbReference type="ChEBI" id="CHEBI:24875"/>
        <label>1</label>
    </ligand>
</feature>
<dbReference type="Proteomes" id="UP000054166">
    <property type="component" value="Unassembled WGS sequence"/>
</dbReference>
<feature type="binding site" evidence="13">
    <location>
        <position position="199"/>
    </location>
    <ligand>
        <name>Fe cation</name>
        <dbReference type="ChEBI" id="CHEBI:24875"/>
        <label>1</label>
    </ligand>
</feature>